<dbReference type="OrthoDB" id="3229878at2759"/>
<dbReference type="EMBL" id="LVVM01006338">
    <property type="protein sequence ID" value="OJA08312.1"/>
    <property type="molecule type" value="Genomic_DNA"/>
</dbReference>
<sequence length="72" mass="7791">MVAMQKPATPTMMLATQMPATRRPIPAAQMPASRMTIPATQMLATPHPAVTCDAISRRLKTLQLQVHLNASP</sequence>
<reference evidence="2 3" key="1">
    <citation type="submission" date="2016-03" db="EMBL/GenBank/DDBJ databases">
        <title>Comparative genomics of the ectomycorrhizal sister species Rhizopogon vinicolor and Rhizopogon vesiculosus (Basidiomycota: Boletales) reveals a divergence of the mating type B locus.</title>
        <authorList>
            <person name="Mujic A.B."/>
            <person name="Kuo A."/>
            <person name="Tritt A."/>
            <person name="Lipzen A."/>
            <person name="Chen C."/>
            <person name="Johnson J."/>
            <person name="Sharma A."/>
            <person name="Barry K."/>
            <person name="Grigoriev I.V."/>
            <person name="Spatafora J.W."/>
        </authorList>
    </citation>
    <scope>NUCLEOTIDE SEQUENCE [LARGE SCALE GENOMIC DNA]</scope>
    <source>
        <strain evidence="2 3">AM-OR11-056</strain>
    </source>
</reference>
<gene>
    <name evidence="2" type="ORF">AZE42_13363</name>
</gene>
<dbReference type="AlphaFoldDB" id="A0A1J8Q4U5"/>
<organism evidence="2 3">
    <name type="scientific">Rhizopogon vesiculosus</name>
    <dbReference type="NCBI Taxonomy" id="180088"/>
    <lineage>
        <taxon>Eukaryota</taxon>
        <taxon>Fungi</taxon>
        <taxon>Dikarya</taxon>
        <taxon>Basidiomycota</taxon>
        <taxon>Agaricomycotina</taxon>
        <taxon>Agaricomycetes</taxon>
        <taxon>Agaricomycetidae</taxon>
        <taxon>Boletales</taxon>
        <taxon>Suillineae</taxon>
        <taxon>Rhizopogonaceae</taxon>
        <taxon>Rhizopogon</taxon>
    </lineage>
</organism>
<evidence type="ECO:0000313" key="2">
    <source>
        <dbReference type="EMBL" id="OJA08312.1"/>
    </source>
</evidence>
<name>A0A1J8Q4U5_9AGAM</name>
<accession>A0A1J8Q4U5</accession>
<keyword evidence="3" id="KW-1185">Reference proteome</keyword>
<protein>
    <submittedName>
        <fullName evidence="2">Uncharacterized protein</fullName>
    </submittedName>
</protein>
<evidence type="ECO:0000256" key="1">
    <source>
        <dbReference type="SAM" id="MobiDB-lite"/>
    </source>
</evidence>
<dbReference type="Proteomes" id="UP000183567">
    <property type="component" value="Unassembled WGS sequence"/>
</dbReference>
<feature type="non-terminal residue" evidence="2">
    <location>
        <position position="72"/>
    </location>
</feature>
<proteinExistence type="predicted"/>
<feature type="region of interest" description="Disordered" evidence="1">
    <location>
        <begin position="1"/>
        <end position="22"/>
    </location>
</feature>
<comment type="caution">
    <text evidence="2">The sequence shown here is derived from an EMBL/GenBank/DDBJ whole genome shotgun (WGS) entry which is preliminary data.</text>
</comment>
<evidence type="ECO:0000313" key="3">
    <source>
        <dbReference type="Proteomes" id="UP000183567"/>
    </source>
</evidence>